<proteinExistence type="predicted"/>
<dbReference type="Proteomes" id="UP000244184">
    <property type="component" value="Unassembled WGS sequence"/>
</dbReference>
<gene>
    <name evidence="1" type="ORF">C8Z91_06205</name>
</gene>
<dbReference type="InterPro" id="IPR036388">
    <property type="entry name" value="WH-like_DNA-bd_sf"/>
</dbReference>
<comment type="caution">
    <text evidence="1">The sequence shown here is derived from an EMBL/GenBank/DDBJ whole genome shotgun (WGS) entry which is preliminary data.</text>
</comment>
<dbReference type="InterPro" id="IPR036390">
    <property type="entry name" value="WH_DNA-bd_sf"/>
</dbReference>
<dbReference type="Gene3D" id="1.10.10.10">
    <property type="entry name" value="Winged helix-like DNA-binding domain superfamily/Winged helix DNA-binding domain"/>
    <property type="match status" value="1"/>
</dbReference>
<evidence type="ECO:0000313" key="1">
    <source>
        <dbReference type="EMBL" id="PUA40086.1"/>
    </source>
</evidence>
<organism evidence="1 2">
    <name type="scientific">Paenibacillus elgii</name>
    <dbReference type="NCBI Taxonomy" id="189691"/>
    <lineage>
        <taxon>Bacteria</taxon>
        <taxon>Bacillati</taxon>
        <taxon>Bacillota</taxon>
        <taxon>Bacilli</taxon>
        <taxon>Bacillales</taxon>
        <taxon>Paenibacillaceae</taxon>
        <taxon>Paenibacillus</taxon>
    </lineage>
</organism>
<dbReference type="SUPFAM" id="SSF46785">
    <property type="entry name" value="Winged helix' DNA-binding domain"/>
    <property type="match status" value="1"/>
</dbReference>
<dbReference type="EMBL" id="PYHP01000018">
    <property type="protein sequence ID" value="PUA40086.1"/>
    <property type="molecule type" value="Genomic_DNA"/>
</dbReference>
<protein>
    <recommendedName>
        <fullName evidence="3">HTH marR-type domain-containing protein</fullName>
    </recommendedName>
</protein>
<name>A0A2T6G7G7_9BACL</name>
<dbReference type="AlphaFoldDB" id="A0A2T6G7G7"/>
<accession>A0A2T6G7G7</accession>
<dbReference type="RefSeq" id="WP_108530682.1">
    <property type="nucleotide sequence ID" value="NZ_PYHP01000018.1"/>
</dbReference>
<evidence type="ECO:0000313" key="2">
    <source>
        <dbReference type="Proteomes" id="UP000244184"/>
    </source>
</evidence>
<sequence length="84" mass="9866">MLADAERKVLRIIANYSAGRKRMPTLIELGRKTGKSQKKLLETLSELAKEGYISWTPADPDRITLLQAWEREDRENWWQMYGSR</sequence>
<evidence type="ECO:0008006" key="3">
    <source>
        <dbReference type="Google" id="ProtNLM"/>
    </source>
</evidence>
<reference evidence="1 2" key="1">
    <citation type="submission" date="2018-03" db="EMBL/GenBank/DDBJ databases">
        <title>Genome sequence of Paenibacillus elgii strain AC13 an antimicrobial compound producing bacteria.</title>
        <authorList>
            <person name="Kurokawa A.S."/>
            <person name="Araujo J.F."/>
            <person name="Costa R.A."/>
            <person name="Ortega D.B."/>
            <person name="Pires A.S."/>
            <person name="Pappas G.J.Jr."/>
            <person name="Franco O.L."/>
            <person name="Barreto C."/>
            <person name="Magalhaes B.S."/>
            <person name="Kruger R.H."/>
        </authorList>
    </citation>
    <scope>NUCLEOTIDE SEQUENCE [LARGE SCALE GENOMIC DNA]</scope>
    <source>
        <strain evidence="1 2">AC13</strain>
    </source>
</reference>